<sequence>MGVSHMRKIFIIGIGAGDPRQMTVEAIERLNEAEVFFFLDKGDNKRDLVEARQAILDRFVERSDYRVVTSADVGRDRDPADYVATVADWHNRRSDLYERMFLDELPEHGIGAILAWGDPTLYDNVIAVLEEVRSRGRVAFDYEVVPGISSVSTLVARHRTSLNQVGKSVLVTTGRRLAAEGFPSDVDDVVVMLDAHCSFTTLDDGDLHIYWGAYLGTPDEIVIAGPLGEVGARIVAVRAEARERKGWIMDTYLLRRRSGS</sequence>
<dbReference type="GO" id="GO:0032259">
    <property type="term" value="P:methylation"/>
    <property type="evidence" value="ECO:0007669"/>
    <property type="project" value="UniProtKB-KW"/>
</dbReference>
<protein>
    <submittedName>
        <fullName evidence="7">Precorrin-6A synthase (Deacetylating)</fullName>
    </submittedName>
</protein>
<dbReference type="Proteomes" id="UP000606172">
    <property type="component" value="Unassembled WGS sequence"/>
</dbReference>
<evidence type="ECO:0000256" key="1">
    <source>
        <dbReference type="ARBA" id="ARBA00004953"/>
    </source>
</evidence>
<keyword evidence="2" id="KW-0169">Cobalamin biosynthesis</keyword>
<dbReference type="SUPFAM" id="SSF53790">
    <property type="entry name" value="Tetrapyrrole methylase"/>
    <property type="match status" value="1"/>
</dbReference>
<organism evidence="7 8">
    <name type="scientific">Sinosporangium siamense</name>
    <dbReference type="NCBI Taxonomy" id="1367973"/>
    <lineage>
        <taxon>Bacteria</taxon>
        <taxon>Bacillati</taxon>
        <taxon>Actinomycetota</taxon>
        <taxon>Actinomycetes</taxon>
        <taxon>Streptosporangiales</taxon>
        <taxon>Streptosporangiaceae</taxon>
        <taxon>Sinosporangium</taxon>
    </lineage>
</organism>
<dbReference type="InterPro" id="IPR014776">
    <property type="entry name" value="4pyrrole_Mease_sub2"/>
</dbReference>
<accession>A0A919RN10</accession>
<dbReference type="GO" id="GO:0043819">
    <property type="term" value="F:precorrin-6A synthase (deacetylating) activity"/>
    <property type="evidence" value="ECO:0007669"/>
    <property type="project" value="InterPro"/>
</dbReference>
<dbReference type="InterPro" id="IPR035996">
    <property type="entry name" value="4pyrrol_Methylase_sf"/>
</dbReference>
<dbReference type="AlphaFoldDB" id="A0A919RN10"/>
<dbReference type="EMBL" id="BOOW01000045">
    <property type="protein sequence ID" value="GII96548.1"/>
    <property type="molecule type" value="Genomic_DNA"/>
</dbReference>
<name>A0A919RN10_9ACTN</name>
<evidence type="ECO:0000256" key="2">
    <source>
        <dbReference type="ARBA" id="ARBA00022573"/>
    </source>
</evidence>
<proteinExistence type="predicted"/>
<evidence type="ECO:0000313" key="8">
    <source>
        <dbReference type="Proteomes" id="UP000606172"/>
    </source>
</evidence>
<reference evidence="7" key="1">
    <citation type="submission" date="2021-01" db="EMBL/GenBank/DDBJ databases">
        <title>Whole genome shotgun sequence of Sinosporangium siamense NBRC 109515.</title>
        <authorList>
            <person name="Komaki H."/>
            <person name="Tamura T."/>
        </authorList>
    </citation>
    <scope>NUCLEOTIDE SEQUENCE</scope>
    <source>
        <strain evidence="7">NBRC 109515</strain>
    </source>
</reference>
<evidence type="ECO:0000259" key="6">
    <source>
        <dbReference type="Pfam" id="PF00590"/>
    </source>
</evidence>
<dbReference type="PIRSF" id="PIRSF036525">
    <property type="entry name" value="CobF"/>
    <property type="match status" value="1"/>
</dbReference>
<dbReference type="Pfam" id="PF00590">
    <property type="entry name" value="TP_methylase"/>
    <property type="match status" value="1"/>
</dbReference>
<comment type="pathway">
    <text evidence="1">Cofactor biosynthesis; adenosylcobalamin biosynthesis.</text>
</comment>
<keyword evidence="4" id="KW-0808">Transferase</keyword>
<dbReference type="InterPro" id="IPR014777">
    <property type="entry name" value="4pyrrole_Mease_sub1"/>
</dbReference>
<dbReference type="GO" id="GO:0009236">
    <property type="term" value="P:cobalamin biosynthetic process"/>
    <property type="evidence" value="ECO:0007669"/>
    <property type="project" value="UniProtKB-KW"/>
</dbReference>
<feature type="domain" description="Tetrapyrrole methylase" evidence="6">
    <location>
        <begin position="8"/>
        <end position="230"/>
    </location>
</feature>
<keyword evidence="8" id="KW-1185">Reference proteome</keyword>
<gene>
    <name evidence="7" type="primary">cobF</name>
    <name evidence="7" type="ORF">Ssi02_67790</name>
</gene>
<dbReference type="Gene3D" id="3.30.950.10">
    <property type="entry name" value="Methyltransferase, Cobalt-precorrin-4 Transmethylase, Domain 2"/>
    <property type="match status" value="1"/>
</dbReference>
<dbReference type="InterPro" id="IPR000878">
    <property type="entry name" value="4pyrrol_Mease"/>
</dbReference>
<comment type="caution">
    <text evidence="7">The sequence shown here is derived from an EMBL/GenBank/DDBJ whole genome shotgun (WGS) entry which is preliminary data.</text>
</comment>
<evidence type="ECO:0000256" key="5">
    <source>
        <dbReference type="ARBA" id="ARBA00022691"/>
    </source>
</evidence>
<keyword evidence="5" id="KW-0949">S-adenosyl-L-methionine</keyword>
<dbReference type="InterPro" id="IPR012797">
    <property type="entry name" value="CobF"/>
</dbReference>
<dbReference type="PANTHER" id="PTHR43467">
    <property type="entry name" value="COBALT-PRECORRIN-2 C(20)-METHYLTRANSFERASE"/>
    <property type="match status" value="1"/>
</dbReference>
<evidence type="ECO:0000313" key="7">
    <source>
        <dbReference type="EMBL" id="GII96548.1"/>
    </source>
</evidence>
<dbReference type="NCBIfam" id="TIGR02434">
    <property type="entry name" value="CobF"/>
    <property type="match status" value="1"/>
</dbReference>
<evidence type="ECO:0000256" key="4">
    <source>
        <dbReference type="ARBA" id="ARBA00022679"/>
    </source>
</evidence>
<dbReference type="CDD" id="cd11643">
    <property type="entry name" value="Precorrin-6A-synthase"/>
    <property type="match status" value="1"/>
</dbReference>
<keyword evidence="3" id="KW-0489">Methyltransferase</keyword>
<dbReference type="PANTHER" id="PTHR43467:SF1">
    <property type="entry name" value="PRECORRIN-6A SYNTHASE [DEACETYLATING]"/>
    <property type="match status" value="1"/>
</dbReference>
<evidence type="ECO:0000256" key="3">
    <source>
        <dbReference type="ARBA" id="ARBA00022603"/>
    </source>
</evidence>
<dbReference type="Gene3D" id="3.40.1010.10">
    <property type="entry name" value="Cobalt-precorrin-4 Transmethylase, Domain 1"/>
    <property type="match status" value="1"/>
</dbReference>